<evidence type="ECO:0000313" key="3">
    <source>
        <dbReference type="Proteomes" id="UP000595253"/>
    </source>
</evidence>
<evidence type="ECO:0000313" key="1">
    <source>
        <dbReference type="EMBL" id="BCO07389.1"/>
    </source>
</evidence>
<dbReference type="RefSeq" id="WP_015081793.1">
    <property type="nucleotide sequence ID" value="NZ_AP018500.1"/>
</dbReference>
<organism evidence="2">
    <name type="scientific">Lactococcus lactis subsp. cremoris</name>
    <name type="common">Streptococcus cremoris</name>
    <dbReference type="NCBI Taxonomy" id="1359"/>
    <lineage>
        <taxon>Bacteria</taxon>
        <taxon>Bacillati</taxon>
        <taxon>Bacillota</taxon>
        <taxon>Bacilli</taxon>
        <taxon>Lactobacillales</taxon>
        <taxon>Streptococcaceae</taxon>
        <taxon>Lactococcus</taxon>
    </lineage>
</organism>
<dbReference type="AlphaFoldDB" id="A0A1V0NWZ0"/>
<reference evidence="2" key="2">
    <citation type="journal article" date="2020" name="MicrobiologyOpen">
        <title>The membrane topology of immunity proteins for the two-peptide bacteriocins carnobacteriocin XY, lactococcin G, and lactococcin MN shows structural diversity.</title>
        <authorList>
            <person name="Britton A.P."/>
            <person name="van der Ende S.R."/>
            <person name="van Belkum M.J."/>
            <person name="Martin-Visscher L.A."/>
        </authorList>
    </citation>
    <scope>NUCLEOTIDE SEQUENCE</scope>
    <source>
        <strain evidence="2">9B4</strain>
    </source>
</reference>
<reference evidence="2" key="1">
    <citation type="journal article" date="1991" name="Appl. Environ. Microbiol.">
        <title>Organization and nucleotide sequences of two lactococcal bacteriocin operons.</title>
        <authorList>
            <person name="van Belkum M.J."/>
            <person name="Hayema B.J."/>
            <person name="Jeeninga R.E."/>
            <person name="Kok J."/>
            <person name="Venema G."/>
        </authorList>
    </citation>
    <scope>NUCLEOTIDE SEQUENCE</scope>
    <source>
        <strain evidence="2">9B4</strain>
    </source>
</reference>
<proteinExistence type="predicted"/>
<evidence type="ECO:0000313" key="2">
    <source>
        <dbReference type="EMBL" id="QIC51116.1"/>
    </source>
</evidence>
<geneLocation type="plasmid" evidence="1 3">
    <name>pEPSC1</name>
</geneLocation>
<dbReference type="EMBL" id="AP024223">
    <property type="protein sequence ID" value="BCO07389.1"/>
    <property type="molecule type" value="Genomic_DNA"/>
</dbReference>
<accession>A0A1V0NWZ0</accession>
<name>A0A1V0NWZ0_LACLC</name>
<keyword evidence="1" id="KW-0614">Plasmid</keyword>
<dbReference type="Proteomes" id="UP000595253">
    <property type="component" value="Plasmid pEPSC1"/>
</dbReference>
<gene>
    <name evidence="2" type="primary">lcnN</name>
    <name evidence="1" type="ORF">LLC_26290</name>
</gene>
<reference evidence="1 3" key="3">
    <citation type="submission" date="2020-12" db="EMBL/GenBank/DDBJ databases">
        <title>Complete genome sequence of lactococcus lactis subsp. cremoris strain EPSC and strain G3-2.</title>
        <authorList>
            <person name="Kita K."/>
            <person name="Ishikawa S."/>
        </authorList>
    </citation>
    <scope>NUCLEOTIDE SEQUENCE [LARGE SCALE GENOMIC DNA]</scope>
    <source>
        <strain evidence="1 3">EPSC</strain>
        <plasmid evidence="1 3">pEPSC1</plasmid>
    </source>
</reference>
<dbReference type="EMBL" id="MN231270">
    <property type="protein sequence ID" value="QIC51116.1"/>
    <property type="molecule type" value="Genomic_DNA"/>
</dbReference>
<protein>
    <submittedName>
        <fullName evidence="2">Lactococcin N</fullName>
    </submittedName>
</protein>
<sequence length="77" mass="7757">MKKDEANTFKEYSSSFAIVTDEELENINGSGSIWGAIAGGAVKGAIAASWTGNPVGIGMSALGGAVLGGVTYARPVH</sequence>
<dbReference type="SMR" id="A0A1V0NWZ0"/>